<gene>
    <name evidence="2" type="ORF">GCM10009416_46520</name>
</gene>
<evidence type="ECO:0000313" key="3">
    <source>
        <dbReference type="Proteomes" id="UP001501588"/>
    </source>
</evidence>
<dbReference type="EMBL" id="BAAAFZ010000092">
    <property type="protein sequence ID" value="GAA0603612.1"/>
    <property type="molecule type" value="Genomic_DNA"/>
</dbReference>
<name>A0ABN1G3U1_9PROT</name>
<keyword evidence="1" id="KW-0812">Transmembrane</keyword>
<protein>
    <submittedName>
        <fullName evidence="2">Uncharacterized protein</fullName>
    </submittedName>
</protein>
<dbReference type="Proteomes" id="UP001501588">
    <property type="component" value="Unassembled WGS sequence"/>
</dbReference>
<sequence>MGIVIRALLALGGAVAAVLVARDSPNFGVVQGMMALVAAVAVLVAIGLIGRR</sequence>
<accession>A0ABN1G3U1</accession>
<evidence type="ECO:0000313" key="2">
    <source>
        <dbReference type="EMBL" id="GAA0603612.1"/>
    </source>
</evidence>
<keyword evidence="1" id="KW-1133">Transmembrane helix</keyword>
<dbReference type="RefSeq" id="WP_343897824.1">
    <property type="nucleotide sequence ID" value="NZ_BAAAFZ010000092.1"/>
</dbReference>
<organism evidence="2 3">
    <name type="scientific">Craurococcus roseus</name>
    <dbReference type="NCBI Taxonomy" id="77585"/>
    <lineage>
        <taxon>Bacteria</taxon>
        <taxon>Pseudomonadati</taxon>
        <taxon>Pseudomonadota</taxon>
        <taxon>Alphaproteobacteria</taxon>
        <taxon>Acetobacterales</taxon>
        <taxon>Acetobacteraceae</taxon>
        <taxon>Craurococcus</taxon>
    </lineage>
</organism>
<evidence type="ECO:0000256" key="1">
    <source>
        <dbReference type="SAM" id="Phobius"/>
    </source>
</evidence>
<feature type="transmembrane region" description="Helical" evidence="1">
    <location>
        <begin position="32"/>
        <end position="50"/>
    </location>
</feature>
<reference evidence="2 3" key="1">
    <citation type="journal article" date="2019" name="Int. J. Syst. Evol. Microbiol.">
        <title>The Global Catalogue of Microorganisms (GCM) 10K type strain sequencing project: providing services to taxonomists for standard genome sequencing and annotation.</title>
        <authorList>
            <consortium name="The Broad Institute Genomics Platform"/>
            <consortium name="The Broad Institute Genome Sequencing Center for Infectious Disease"/>
            <person name="Wu L."/>
            <person name="Ma J."/>
        </authorList>
    </citation>
    <scope>NUCLEOTIDE SEQUENCE [LARGE SCALE GENOMIC DNA]</scope>
    <source>
        <strain evidence="2 3">JCM 9933</strain>
    </source>
</reference>
<keyword evidence="1" id="KW-0472">Membrane</keyword>
<proteinExistence type="predicted"/>
<keyword evidence="3" id="KW-1185">Reference proteome</keyword>
<comment type="caution">
    <text evidence="2">The sequence shown here is derived from an EMBL/GenBank/DDBJ whole genome shotgun (WGS) entry which is preliminary data.</text>
</comment>